<evidence type="ECO:0000313" key="1">
    <source>
        <dbReference type="EMBL" id="QBZ57844.1"/>
    </source>
</evidence>
<reference evidence="1 2" key="1">
    <citation type="journal article" date="2019" name="Mol. Biol. Evol.">
        <title>Blast fungal genomes show frequent chromosomal changes, gene gains and losses, and effector gene turnover.</title>
        <authorList>
            <person name="Gomez Luciano L.B."/>
            <person name="Jason Tsai I."/>
            <person name="Chuma I."/>
            <person name="Tosa Y."/>
            <person name="Chen Y.H."/>
            <person name="Li J.Y."/>
            <person name="Li M.Y."/>
            <person name="Jade Lu M.Y."/>
            <person name="Nakayashiki H."/>
            <person name="Li W.H."/>
        </authorList>
    </citation>
    <scope>NUCLEOTIDE SEQUENCE [LARGE SCALE GENOMIC DNA]</scope>
    <source>
        <strain evidence="1">MZ5-1-6</strain>
    </source>
</reference>
<dbReference type="EMBL" id="CP034206">
    <property type="protein sequence ID" value="QBZ57844.1"/>
    <property type="molecule type" value="Genomic_DNA"/>
</dbReference>
<organism evidence="1 2">
    <name type="scientific">Pyricularia oryzae</name>
    <name type="common">Rice blast fungus</name>
    <name type="synonym">Magnaporthe oryzae</name>
    <dbReference type="NCBI Taxonomy" id="318829"/>
    <lineage>
        <taxon>Eukaryota</taxon>
        <taxon>Fungi</taxon>
        <taxon>Dikarya</taxon>
        <taxon>Ascomycota</taxon>
        <taxon>Pezizomycotina</taxon>
        <taxon>Sordariomycetes</taxon>
        <taxon>Sordariomycetidae</taxon>
        <taxon>Magnaporthales</taxon>
        <taxon>Pyriculariaceae</taxon>
        <taxon>Pyricularia</taxon>
    </lineage>
</organism>
<sequence>MYPRHASPKHGSSDYLPKSSSGWVCLTSPLPPIPFLSGHLPGKRIGKLRDGLGAVAAGRQGKIGRASSLIKSWLYAVRIRS</sequence>
<name>A0A4P7NBY4_PYROR</name>
<gene>
    <name evidence="1" type="ORF">PoMZ_02779</name>
</gene>
<evidence type="ECO:0000313" key="2">
    <source>
        <dbReference type="Proteomes" id="UP000294847"/>
    </source>
</evidence>
<accession>A0A4P7NBY4</accession>
<dbReference type="AlphaFoldDB" id="A0A4P7NBY4"/>
<dbReference type="Proteomes" id="UP000294847">
    <property type="component" value="Chromosome 3"/>
</dbReference>
<protein>
    <submittedName>
        <fullName evidence="1">Uncharacterized protein</fullName>
    </submittedName>
</protein>
<proteinExistence type="predicted"/>